<organism evidence="2 3">
    <name type="scientific">Candidatus Abzuiibacterium crystallinum</name>
    <dbReference type="NCBI Taxonomy" id="1974748"/>
    <lineage>
        <taxon>Bacteria</taxon>
        <taxon>Pseudomonadati</taxon>
        <taxon>Candidatus Omnitrophota</taxon>
        <taxon>Candidatus Abzuiibacterium</taxon>
    </lineage>
</organism>
<proteinExistence type="predicted"/>
<dbReference type="EMBL" id="PCVY01000016">
    <property type="protein sequence ID" value="PIQ87274.1"/>
    <property type="molecule type" value="Genomic_DNA"/>
</dbReference>
<comment type="caution">
    <text evidence="2">The sequence shown here is derived from an EMBL/GenBank/DDBJ whole genome shotgun (WGS) entry which is preliminary data.</text>
</comment>
<feature type="transmembrane region" description="Helical" evidence="1">
    <location>
        <begin position="86"/>
        <end position="108"/>
    </location>
</feature>
<sequence length="131" mass="15365">MNDFLMMIETEKSWSWSVIVLAYFILGLLIRNLLLRRTFIKINELSRDTARFVRSEYSSRALLGWIIFVAALIILTLSWMDLPMLNIWLTWGRGQCVAFMLFIFSVLLHQKACTHSLLKFIDDRMSTKGDI</sequence>
<keyword evidence="1" id="KW-0472">Membrane</keyword>
<dbReference type="Proteomes" id="UP000230859">
    <property type="component" value="Unassembled WGS sequence"/>
</dbReference>
<keyword evidence="1" id="KW-0812">Transmembrane</keyword>
<reference evidence="2 3" key="1">
    <citation type="submission" date="2017-09" db="EMBL/GenBank/DDBJ databases">
        <title>Depth-based differentiation of microbial function through sediment-hosted aquifers and enrichment of novel symbionts in the deep terrestrial subsurface.</title>
        <authorList>
            <person name="Probst A.J."/>
            <person name="Ladd B."/>
            <person name="Jarett J.K."/>
            <person name="Geller-Mcgrath D.E."/>
            <person name="Sieber C.M."/>
            <person name="Emerson J.B."/>
            <person name="Anantharaman K."/>
            <person name="Thomas B.C."/>
            <person name="Malmstrom R."/>
            <person name="Stieglmeier M."/>
            <person name="Klingl A."/>
            <person name="Woyke T."/>
            <person name="Ryan C.M."/>
            <person name="Banfield J.F."/>
        </authorList>
    </citation>
    <scope>NUCLEOTIDE SEQUENCE [LARGE SCALE GENOMIC DNA]</scope>
    <source>
        <strain evidence="2">CG11_big_fil_rev_8_21_14_0_20_45_26</strain>
    </source>
</reference>
<protein>
    <recommendedName>
        <fullName evidence="4">Mechanosensitive ion channel protein MscS</fullName>
    </recommendedName>
</protein>
<evidence type="ECO:0000256" key="1">
    <source>
        <dbReference type="SAM" id="Phobius"/>
    </source>
</evidence>
<feature type="transmembrane region" description="Helical" evidence="1">
    <location>
        <begin position="14"/>
        <end position="34"/>
    </location>
</feature>
<evidence type="ECO:0008006" key="4">
    <source>
        <dbReference type="Google" id="ProtNLM"/>
    </source>
</evidence>
<evidence type="ECO:0000313" key="3">
    <source>
        <dbReference type="Proteomes" id="UP000230859"/>
    </source>
</evidence>
<accession>A0A2H0LUC4</accession>
<gene>
    <name evidence="2" type="ORF">COV74_01765</name>
</gene>
<name>A0A2H0LUC4_9BACT</name>
<keyword evidence="1" id="KW-1133">Transmembrane helix</keyword>
<dbReference type="AlphaFoldDB" id="A0A2H0LUC4"/>
<evidence type="ECO:0000313" key="2">
    <source>
        <dbReference type="EMBL" id="PIQ87274.1"/>
    </source>
</evidence>
<feature type="transmembrane region" description="Helical" evidence="1">
    <location>
        <begin position="61"/>
        <end position="80"/>
    </location>
</feature>